<organism evidence="4 5">
    <name type="scientific">Candidatus Mucispirillum faecigallinarum</name>
    <dbReference type="NCBI Taxonomy" id="2838699"/>
    <lineage>
        <taxon>Bacteria</taxon>
        <taxon>Pseudomonadati</taxon>
        <taxon>Deferribacterota</taxon>
        <taxon>Deferribacteres</taxon>
        <taxon>Deferribacterales</taxon>
        <taxon>Mucispirillaceae</taxon>
        <taxon>Mucispirillum</taxon>
    </lineage>
</organism>
<dbReference type="Pfam" id="PF03749">
    <property type="entry name" value="SfsA"/>
    <property type="match status" value="1"/>
</dbReference>
<dbReference type="CDD" id="cd22359">
    <property type="entry name" value="SfsA-like_bacterial"/>
    <property type="match status" value="1"/>
</dbReference>
<dbReference type="PANTHER" id="PTHR30545">
    <property type="entry name" value="SUGAR FERMENTATION STIMULATION PROTEIN A"/>
    <property type="match status" value="1"/>
</dbReference>
<dbReference type="NCBIfam" id="TIGR00230">
    <property type="entry name" value="sfsA"/>
    <property type="match status" value="1"/>
</dbReference>
<evidence type="ECO:0000259" key="3">
    <source>
        <dbReference type="Pfam" id="PF17746"/>
    </source>
</evidence>
<dbReference type="Pfam" id="PF17746">
    <property type="entry name" value="SfsA_N"/>
    <property type="match status" value="1"/>
</dbReference>
<dbReference type="HAMAP" id="MF_00095">
    <property type="entry name" value="SfsA"/>
    <property type="match status" value="1"/>
</dbReference>
<dbReference type="InterPro" id="IPR005224">
    <property type="entry name" value="SfsA"/>
</dbReference>
<evidence type="ECO:0000313" key="4">
    <source>
        <dbReference type="EMBL" id="HIZ90080.1"/>
    </source>
</evidence>
<dbReference type="EMBL" id="DXAQ01000134">
    <property type="protein sequence ID" value="HIZ90080.1"/>
    <property type="molecule type" value="Genomic_DNA"/>
</dbReference>
<dbReference type="Proteomes" id="UP000824176">
    <property type="component" value="Unassembled WGS sequence"/>
</dbReference>
<accession>A0A9D2KBS4</accession>
<dbReference type="GO" id="GO:0003677">
    <property type="term" value="F:DNA binding"/>
    <property type="evidence" value="ECO:0007669"/>
    <property type="project" value="InterPro"/>
</dbReference>
<proteinExistence type="inferred from homology"/>
<sequence length="241" mass="27748">MLACNCRQDNIMVYNNIIKATFKNRPNRFIAECIIDNQEVIVHVKNTGRCRELLTPDAQVYLEYFPESSRKTKYDLITVNKNGRLINMDSAAPNKVIYESLNLGKNILNNNEPLTYIKMEQKYKQSRFDVYAETNSRKIFAEIKGVTLEEDNIVMFPDAPTERGVKHIMELIDAKENGFDAHIIFVIQMENPAYFTPNYKTHSEFGQALKLAKDKGVNISAWDCLITENSITLNKQVNIIL</sequence>
<dbReference type="InterPro" id="IPR041465">
    <property type="entry name" value="SfsA_N"/>
</dbReference>
<protein>
    <recommendedName>
        <fullName evidence="1">Sugar fermentation stimulation protein homolog</fullName>
    </recommendedName>
</protein>
<dbReference type="PANTHER" id="PTHR30545:SF2">
    <property type="entry name" value="SUGAR FERMENTATION STIMULATION PROTEIN A"/>
    <property type="match status" value="1"/>
</dbReference>
<evidence type="ECO:0000313" key="5">
    <source>
        <dbReference type="Proteomes" id="UP000824176"/>
    </source>
</evidence>
<feature type="domain" description="Sugar fermentation stimulation protein C-terminal" evidence="2">
    <location>
        <begin position="92"/>
        <end position="229"/>
    </location>
</feature>
<reference evidence="4" key="1">
    <citation type="journal article" date="2021" name="PeerJ">
        <title>Extensive microbial diversity within the chicken gut microbiome revealed by metagenomics and culture.</title>
        <authorList>
            <person name="Gilroy R."/>
            <person name="Ravi A."/>
            <person name="Getino M."/>
            <person name="Pursley I."/>
            <person name="Horton D.L."/>
            <person name="Alikhan N.F."/>
            <person name="Baker D."/>
            <person name="Gharbi K."/>
            <person name="Hall N."/>
            <person name="Watson M."/>
            <person name="Adriaenssens E.M."/>
            <person name="Foster-Nyarko E."/>
            <person name="Jarju S."/>
            <person name="Secka A."/>
            <person name="Antonio M."/>
            <person name="Oren A."/>
            <person name="Chaudhuri R.R."/>
            <person name="La Ragione R."/>
            <person name="Hildebrand F."/>
            <person name="Pallen M.J."/>
        </authorList>
    </citation>
    <scope>NUCLEOTIDE SEQUENCE</scope>
    <source>
        <strain evidence="4">ChiW4-1371</strain>
    </source>
</reference>
<dbReference type="Gene3D" id="2.40.50.580">
    <property type="match status" value="1"/>
</dbReference>
<reference evidence="4" key="2">
    <citation type="submission" date="2021-04" db="EMBL/GenBank/DDBJ databases">
        <authorList>
            <person name="Gilroy R."/>
        </authorList>
    </citation>
    <scope>NUCLEOTIDE SEQUENCE</scope>
    <source>
        <strain evidence="4">ChiW4-1371</strain>
    </source>
</reference>
<comment type="caution">
    <text evidence="4">The sequence shown here is derived from an EMBL/GenBank/DDBJ whole genome shotgun (WGS) entry which is preliminary data.</text>
</comment>
<comment type="similarity">
    <text evidence="1">Belongs to the SfsA family.</text>
</comment>
<evidence type="ECO:0000256" key="1">
    <source>
        <dbReference type="HAMAP-Rule" id="MF_00095"/>
    </source>
</evidence>
<dbReference type="AlphaFoldDB" id="A0A9D2KBS4"/>
<dbReference type="InterPro" id="IPR040452">
    <property type="entry name" value="SfsA_C"/>
</dbReference>
<name>A0A9D2KBS4_9BACT</name>
<dbReference type="Gene3D" id="3.40.1350.60">
    <property type="match status" value="1"/>
</dbReference>
<gene>
    <name evidence="1 4" type="primary">sfsA</name>
    <name evidence="4" type="ORF">H9804_09035</name>
</gene>
<feature type="domain" description="SfsA N-terminal OB" evidence="3">
    <location>
        <begin position="25"/>
        <end position="87"/>
    </location>
</feature>
<evidence type="ECO:0000259" key="2">
    <source>
        <dbReference type="Pfam" id="PF03749"/>
    </source>
</evidence>